<dbReference type="AlphaFoldDB" id="A0A0N1IIV3"/>
<protein>
    <submittedName>
        <fullName evidence="1">Uncharacterized protein</fullName>
    </submittedName>
</protein>
<evidence type="ECO:0000313" key="1">
    <source>
        <dbReference type="EMBL" id="KPI84484.1"/>
    </source>
</evidence>
<sequence>MDRTPHFSRIKETPDTLNPVTGRSIHYGMRPWRCDDRFQDWIKAFTCMDGISVQYNLLKLFFQCARSEEGQEPVDSYHRLGRKEVMYYVERYQSGMMRTGMLETYPYDQNELRRVVEEDGLKMRVWRHQRELEMESKEGKIEEVMMMNVMKRNKPSL</sequence>
<dbReference type="OrthoDB" id="274787at2759"/>
<name>A0A0N1IIV3_LEPSE</name>
<keyword evidence="2" id="KW-1185">Reference proteome</keyword>
<dbReference type="VEuPathDB" id="TriTrypDB:Lsey_0254_0010"/>
<evidence type="ECO:0000313" key="2">
    <source>
        <dbReference type="Proteomes" id="UP000038009"/>
    </source>
</evidence>
<gene>
    <name evidence="1" type="ORF">ABL78_6447</name>
</gene>
<dbReference type="EMBL" id="LJSK01000254">
    <property type="protein sequence ID" value="KPI84484.1"/>
    <property type="molecule type" value="Genomic_DNA"/>
</dbReference>
<reference evidence="1 2" key="1">
    <citation type="journal article" date="2015" name="PLoS Pathog.">
        <title>Leptomonas seymouri: Adaptations to the Dixenous Life Cycle Analyzed by Genome Sequencing, Transcriptome Profiling and Co-infection with Leishmania donovani.</title>
        <authorList>
            <person name="Kraeva N."/>
            <person name="Butenko A."/>
            <person name="Hlavacova J."/>
            <person name="Kostygov A."/>
            <person name="Myskova J."/>
            <person name="Grybchuk D."/>
            <person name="Lestinova T."/>
            <person name="Votypka J."/>
            <person name="Volf P."/>
            <person name="Opperdoes F."/>
            <person name="Flegontov P."/>
            <person name="Lukes J."/>
            <person name="Yurchenko V."/>
        </authorList>
    </citation>
    <scope>NUCLEOTIDE SEQUENCE [LARGE SCALE GENOMIC DNA]</scope>
    <source>
        <strain evidence="1 2">ATCC 30220</strain>
    </source>
</reference>
<organism evidence="1 2">
    <name type="scientific">Leptomonas seymouri</name>
    <dbReference type="NCBI Taxonomy" id="5684"/>
    <lineage>
        <taxon>Eukaryota</taxon>
        <taxon>Discoba</taxon>
        <taxon>Euglenozoa</taxon>
        <taxon>Kinetoplastea</taxon>
        <taxon>Metakinetoplastina</taxon>
        <taxon>Trypanosomatida</taxon>
        <taxon>Trypanosomatidae</taxon>
        <taxon>Leishmaniinae</taxon>
        <taxon>Leptomonas</taxon>
    </lineage>
</organism>
<proteinExistence type="predicted"/>
<dbReference type="Proteomes" id="UP000038009">
    <property type="component" value="Unassembled WGS sequence"/>
</dbReference>
<dbReference type="PANTHER" id="PTHR36706">
    <property type="entry name" value="UNNAMED PRODUCT"/>
    <property type="match status" value="1"/>
</dbReference>
<dbReference type="OMA" id="TPHYSRV"/>
<accession>A0A0N1IIV3</accession>
<comment type="caution">
    <text evidence="1">The sequence shown here is derived from an EMBL/GenBank/DDBJ whole genome shotgun (WGS) entry which is preliminary data.</text>
</comment>